<keyword evidence="2" id="KW-1185">Reference proteome</keyword>
<evidence type="ECO:0000313" key="2">
    <source>
        <dbReference type="Proteomes" id="UP000826050"/>
    </source>
</evidence>
<protein>
    <submittedName>
        <fullName evidence="1">Uncharacterized protein</fullName>
    </submittedName>
</protein>
<evidence type="ECO:0000313" key="1">
    <source>
        <dbReference type="EMBL" id="QXX79022.1"/>
    </source>
</evidence>
<dbReference type="EMBL" id="CP049362">
    <property type="protein sequence ID" value="QXX79022.1"/>
    <property type="molecule type" value="Genomic_DNA"/>
</dbReference>
<dbReference type="RefSeq" id="WP_219236067.1">
    <property type="nucleotide sequence ID" value="NZ_CP049362.1"/>
</dbReference>
<gene>
    <name evidence="1" type="ORF">FE795_08330</name>
</gene>
<reference evidence="1 2" key="1">
    <citation type="submission" date="2020-02" db="EMBL/GenBank/DDBJ databases">
        <title>Partial ammonium oxidation to N2 by heterotrophic bacteria.</title>
        <authorList>
            <person name="Wu M."/>
        </authorList>
    </citation>
    <scope>NUCLEOTIDE SEQUENCE [LARGE SCALE GENOMIC DNA]</scope>
    <source>
        <strain evidence="1 2">HO-1</strain>
    </source>
</reference>
<name>A0ABX8SSK5_9BURK</name>
<proteinExistence type="predicted"/>
<sequence length="499" mass="54494">MTTTIRRINTGTSINQPASAGFLWAFDMTTYKTGNPLGSPAPQDLFDNSQNLDHRENDTEKEIWPDRFGRDRLTWYGIERKAERQRDVFESRFDNFLRSSGYQDVGVYRQGLEITERNQIFWRDGELYRAGASLTLPYTTTGEWAVEGGYFVAVGDAALRQSLADADGLENGAQLVGFSDEFNQKWKVSDLLRQFGPTYIQFGAIRQAVQGGGWRFISDTDHRPRGFSGQPAVDSNGDIIVNFDRGFPKVGGLLVCPDETLALFGITVGASVGLDFAAISMSKDMSLIVNLGDKTIDAETYFRPRVSMTENSDGTFTVTHPPVPSGFEAPVMSPSFVGNVDARIVDFTSTTITIAPTVPLNGSVVFDGSNWNVVTAAKVKPTLSFNAGVLTVAHQPISAAQEKFALISPRRTNVPISISAGTQQGLNSFSVEFRNPTTGQLLSVVPPGAGFFYQRDVSVIAEQGSGTFSIKRGSVKLNAGDVFLENANLWILGMQIVEP</sequence>
<dbReference type="Proteomes" id="UP000826050">
    <property type="component" value="Chromosome"/>
</dbReference>
<accession>A0ABX8SSK5</accession>
<organism evidence="1 2">
    <name type="scientific">Alcaligenes ammonioxydans</name>
    <dbReference type="NCBI Taxonomy" id="2582914"/>
    <lineage>
        <taxon>Bacteria</taxon>
        <taxon>Pseudomonadati</taxon>
        <taxon>Pseudomonadota</taxon>
        <taxon>Betaproteobacteria</taxon>
        <taxon>Burkholderiales</taxon>
        <taxon>Alcaligenaceae</taxon>
        <taxon>Alcaligenes</taxon>
    </lineage>
</organism>